<evidence type="ECO:0000256" key="1">
    <source>
        <dbReference type="ARBA" id="ARBA00022729"/>
    </source>
</evidence>
<dbReference type="EMBL" id="QVLS01000003">
    <property type="protein sequence ID" value="RFP80131.1"/>
    <property type="molecule type" value="Genomic_DNA"/>
</dbReference>
<comment type="caution">
    <text evidence="4">The sequence shown here is derived from an EMBL/GenBank/DDBJ whole genome shotgun (WGS) entry which is preliminary data.</text>
</comment>
<evidence type="ECO:0000313" key="4">
    <source>
        <dbReference type="EMBL" id="RFP80131.1"/>
    </source>
</evidence>
<dbReference type="SMART" id="SM00191">
    <property type="entry name" value="Int_alpha"/>
    <property type="match status" value="5"/>
</dbReference>
<proteinExistence type="predicted"/>
<keyword evidence="3" id="KW-0325">Glycoprotein</keyword>
<sequence>MPQRGLKLDWPAVAGASSYRIERDADALDGTDRFTEVAQSQGPSITFTNLSLAEAVTHQYRVTACGASGCTLGRGTAVVSGDLASAIVSATADVDDGTQVARAMASGQRGTAQVLAVGLPGANGERGMVLLYERAVDSAAWSPLPLTLARVNGAALDHFGASVALSANGQWLAVGVPGDDAPTALDGVNPNPPAGTAPVNDSGAVQVYRHASGGGWNLVARIKAPNAGAKDAFGTAVAIGNEGQLIVGAPNEDGGAEGGAYRYGTAEADALNDRSAEDRGAVYAYAASGDLYSFKAYVKPPVQPGSTGVFFGAALTADQSAQRVAVGAPRASFNGQLAGGVLIYDLAWLWSGAAKPDPLAAGFAPQANRSSPVTPNPAPSSPAYRGFGGAVSMGAGGDWLAVGYAEKGYDPQDGGPIRSAAGQVIVYRRQGTAWSEHSVLLAHTPHANDRFGISVSLVSANGPQLLVGASEDGARHKGLQRAAEVALEDAQPLESPADAGAAYCFVANPDASQPLVLKARLKAPTPLGNQWLGLATAMTRDGKELLLSGHHVDTSSAVFFGY</sequence>
<reference evidence="4 5" key="1">
    <citation type="submission" date="2018-08" db="EMBL/GenBank/DDBJ databases">
        <title>Hydrogenophaga sp. LA-38 isolated from sludge.</title>
        <authorList>
            <person name="Im W.-T."/>
        </authorList>
    </citation>
    <scope>NUCLEOTIDE SEQUENCE [LARGE SCALE GENOMIC DNA]</scope>
    <source>
        <strain evidence="4 5">LA-38</strain>
    </source>
</reference>
<dbReference type="InterPro" id="IPR013519">
    <property type="entry name" value="Int_alpha_beta-p"/>
</dbReference>
<keyword evidence="1" id="KW-0732">Signal</keyword>
<protein>
    <recommendedName>
        <fullName evidence="6">Fibronectin type-III domain-containing protein</fullName>
    </recommendedName>
</protein>
<dbReference type="Proteomes" id="UP000261931">
    <property type="component" value="Unassembled WGS sequence"/>
</dbReference>
<gene>
    <name evidence="4" type="ORF">DY262_06710</name>
</gene>
<name>A0A372EL53_9BURK</name>
<evidence type="ECO:0000256" key="2">
    <source>
        <dbReference type="ARBA" id="ARBA00022737"/>
    </source>
</evidence>
<dbReference type="PANTHER" id="PTHR36220:SF1">
    <property type="entry name" value="GAMMA TUBULIN COMPLEX COMPONENT C-TERMINAL DOMAIN-CONTAINING PROTEIN"/>
    <property type="match status" value="1"/>
</dbReference>
<dbReference type="PANTHER" id="PTHR36220">
    <property type="entry name" value="UNNAMED PRODUCT"/>
    <property type="match status" value="1"/>
</dbReference>
<dbReference type="AlphaFoldDB" id="A0A372EL53"/>
<accession>A0A372EL53</accession>
<evidence type="ECO:0000256" key="3">
    <source>
        <dbReference type="ARBA" id="ARBA00023180"/>
    </source>
</evidence>
<evidence type="ECO:0008006" key="6">
    <source>
        <dbReference type="Google" id="ProtNLM"/>
    </source>
</evidence>
<dbReference type="InterPro" id="IPR013517">
    <property type="entry name" value="FG-GAP"/>
</dbReference>
<organism evidence="4 5">
    <name type="scientific">Hydrogenophaga borbori</name>
    <dbReference type="NCBI Taxonomy" id="2294117"/>
    <lineage>
        <taxon>Bacteria</taxon>
        <taxon>Pseudomonadati</taxon>
        <taxon>Pseudomonadota</taxon>
        <taxon>Betaproteobacteria</taxon>
        <taxon>Burkholderiales</taxon>
        <taxon>Comamonadaceae</taxon>
        <taxon>Hydrogenophaga</taxon>
    </lineage>
</organism>
<dbReference type="Gene3D" id="2.130.10.130">
    <property type="entry name" value="Integrin alpha, N-terminal"/>
    <property type="match status" value="2"/>
</dbReference>
<keyword evidence="5" id="KW-1185">Reference proteome</keyword>
<dbReference type="RefSeq" id="WP_116958182.1">
    <property type="nucleotide sequence ID" value="NZ_QVLS01000003.1"/>
</dbReference>
<keyword evidence="2" id="KW-0677">Repeat</keyword>
<dbReference type="InterPro" id="IPR028994">
    <property type="entry name" value="Integrin_alpha_N"/>
</dbReference>
<dbReference type="Pfam" id="PF14312">
    <property type="entry name" value="FG-GAP_2"/>
    <property type="match status" value="1"/>
</dbReference>
<evidence type="ECO:0000313" key="5">
    <source>
        <dbReference type="Proteomes" id="UP000261931"/>
    </source>
</evidence>